<feature type="transmembrane region" description="Helical" evidence="10">
    <location>
        <begin position="629"/>
        <end position="647"/>
    </location>
</feature>
<evidence type="ECO:0000256" key="3">
    <source>
        <dbReference type="ARBA" id="ARBA00022692"/>
    </source>
</evidence>
<feature type="transmembrane region" description="Helical" evidence="10">
    <location>
        <begin position="258"/>
        <end position="277"/>
    </location>
</feature>
<keyword evidence="13" id="KW-1185">Reference proteome</keyword>
<dbReference type="EMBL" id="JAUCMV010000001">
    <property type="protein sequence ID" value="KAK0429181.1"/>
    <property type="molecule type" value="Genomic_DNA"/>
</dbReference>
<accession>A0AA39MBY5</accession>
<feature type="transmembrane region" description="Helical" evidence="10">
    <location>
        <begin position="667"/>
        <end position="683"/>
    </location>
</feature>
<evidence type="ECO:0000259" key="11">
    <source>
        <dbReference type="PROSITE" id="PS51292"/>
    </source>
</evidence>
<evidence type="ECO:0000256" key="4">
    <source>
        <dbReference type="ARBA" id="ARBA00022723"/>
    </source>
</evidence>
<dbReference type="GO" id="GO:0016020">
    <property type="term" value="C:membrane"/>
    <property type="evidence" value="ECO:0007669"/>
    <property type="project" value="UniProtKB-SubCell"/>
</dbReference>
<dbReference type="AlphaFoldDB" id="A0AA39MBY5"/>
<evidence type="ECO:0000256" key="8">
    <source>
        <dbReference type="ARBA" id="ARBA00022989"/>
    </source>
</evidence>
<feature type="transmembrane region" description="Helical" evidence="10">
    <location>
        <begin position="328"/>
        <end position="346"/>
    </location>
</feature>
<reference evidence="12" key="1">
    <citation type="submission" date="2023-06" db="EMBL/GenBank/DDBJ databases">
        <title>Genomic analysis of the entomopathogenic nematode Steinernema hermaphroditum.</title>
        <authorList>
            <person name="Schwarz E.M."/>
            <person name="Heppert J.K."/>
            <person name="Baniya A."/>
            <person name="Schwartz H.T."/>
            <person name="Tan C.-H."/>
            <person name="Antoshechkin I."/>
            <person name="Sternberg P.W."/>
            <person name="Goodrich-Blair H."/>
            <person name="Dillman A.R."/>
        </authorList>
    </citation>
    <scope>NUCLEOTIDE SEQUENCE</scope>
    <source>
        <strain evidence="12">PS9179</strain>
        <tissue evidence="12">Whole animal</tissue>
    </source>
</reference>
<gene>
    <name evidence="12" type="ORF">QR680_011235</name>
</gene>
<evidence type="ECO:0000313" key="13">
    <source>
        <dbReference type="Proteomes" id="UP001175271"/>
    </source>
</evidence>
<feature type="transmembrane region" description="Helical" evidence="10">
    <location>
        <begin position="202"/>
        <end position="228"/>
    </location>
</feature>
<feature type="transmembrane region" description="Helical" evidence="10">
    <location>
        <begin position="428"/>
        <end position="452"/>
    </location>
</feature>
<dbReference type="PANTHER" id="PTHR46065">
    <property type="entry name" value="E3 UBIQUITIN-PROTEIN LIGASE MARCH 2/3 FAMILY MEMBER"/>
    <property type="match status" value="1"/>
</dbReference>
<dbReference type="Proteomes" id="UP001175271">
    <property type="component" value="Unassembled WGS sequence"/>
</dbReference>
<feature type="transmembrane region" description="Helical" evidence="10">
    <location>
        <begin position="289"/>
        <end position="308"/>
    </location>
</feature>
<protein>
    <recommendedName>
        <fullName evidence="11">RING-CH-type domain-containing protein</fullName>
    </recommendedName>
</protein>
<feature type="transmembrane region" description="Helical" evidence="10">
    <location>
        <begin position="131"/>
        <end position="152"/>
    </location>
</feature>
<dbReference type="GO" id="GO:0016740">
    <property type="term" value="F:transferase activity"/>
    <property type="evidence" value="ECO:0007669"/>
    <property type="project" value="UniProtKB-KW"/>
</dbReference>
<keyword evidence="3 10" id="KW-0812">Transmembrane</keyword>
<dbReference type="PANTHER" id="PTHR46065:SF3">
    <property type="entry name" value="FI20425P1"/>
    <property type="match status" value="1"/>
</dbReference>
<feature type="transmembrane region" description="Helical" evidence="10">
    <location>
        <begin position="513"/>
        <end position="533"/>
    </location>
</feature>
<evidence type="ECO:0000256" key="6">
    <source>
        <dbReference type="ARBA" id="ARBA00022786"/>
    </source>
</evidence>
<evidence type="ECO:0000256" key="2">
    <source>
        <dbReference type="ARBA" id="ARBA00022679"/>
    </source>
</evidence>
<keyword evidence="7" id="KW-0862">Zinc</keyword>
<feature type="transmembrane region" description="Helical" evidence="10">
    <location>
        <begin position="473"/>
        <end position="493"/>
    </location>
</feature>
<evidence type="ECO:0000256" key="9">
    <source>
        <dbReference type="ARBA" id="ARBA00023136"/>
    </source>
</evidence>
<keyword evidence="9 10" id="KW-0472">Membrane</keyword>
<keyword evidence="4" id="KW-0479">Metal-binding</keyword>
<dbReference type="SMART" id="SM00744">
    <property type="entry name" value="RINGv"/>
    <property type="match status" value="1"/>
</dbReference>
<feature type="transmembrane region" description="Helical" evidence="10">
    <location>
        <begin position="585"/>
        <end position="604"/>
    </location>
</feature>
<feature type="transmembrane region" description="Helical" evidence="10">
    <location>
        <begin position="545"/>
        <end position="565"/>
    </location>
</feature>
<comment type="subcellular location">
    <subcellularLocation>
        <location evidence="1">Membrane</location>
        <topology evidence="1">Multi-pass membrane protein</topology>
    </subcellularLocation>
</comment>
<sequence>MSAASAPSESRPVIVEDTRFCRFCKGRETRRETLFHPCRCEGAKKFSHEKCLKNAVRSANTPNCPDCGHRIDFDIVYGQQEMFVDVGQLGVDTVKKAVPLILFTLATILYVLGCIFLWSIAIPHFFGEGSLFTGILTFLSLVTTVCAVLHILELDLPSWVSLTSFCNLTKVEPRGYGPILFKTEQFSLILDWQRLSIRILQLLKLIGIQLFLFAFMTPILAAATRLFVVRLPTDLWLVVNTTNLTEGQDYGVVALNEFLGHLLLFAAVLVSVSFGVPHKTSVWMVMVRFVKLVSVFLFFPWFAGHVIHMYIAEYHNRVTFFESGLQRFYSHAVIGYFYYWLELRVVKYCIAKITERDIVDVSAEIDETVFRPSFKSPKEFCVLVAFLLLIPSATTISPCLYRHHFMQYIYGDNAALNSIKDLDSPNPWVLATISIIILSLTYLSPVFDYACIAVKTLTSFSCFENCLKIYVTGLRFIIFIHSTMFMFGVLWTVPEIAYRWLFDPTLQPALSHGFLIFIGALLIINLANARFFFDRYRTDLANFAKFMAILFPTVIVIPSIFFFYFRIVFHRETTPKIPHIEDLASAWYIGVFTWIAVATNSLAFEKSFFVQMKEDFLNRRTKFWDLLKALRLVMVASTGVLIASYGFENIFAPIMHEGGLRSSYHHLLFWIGLFTYFYVVPCVKKSLEFARQKNRQVISVAPKNCYHEV</sequence>
<feature type="domain" description="RING-CH-type" evidence="11">
    <location>
        <begin position="13"/>
        <end position="74"/>
    </location>
</feature>
<keyword evidence="8 10" id="KW-1133">Transmembrane helix</keyword>
<evidence type="ECO:0000256" key="7">
    <source>
        <dbReference type="ARBA" id="ARBA00022833"/>
    </source>
</evidence>
<evidence type="ECO:0000313" key="12">
    <source>
        <dbReference type="EMBL" id="KAK0429181.1"/>
    </source>
</evidence>
<dbReference type="Gene3D" id="3.30.40.10">
    <property type="entry name" value="Zinc/RING finger domain, C3HC4 (zinc finger)"/>
    <property type="match status" value="1"/>
</dbReference>
<proteinExistence type="predicted"/>
<dbReference type="GO" id="GO:0008270">
    <property type="term" value="F:zinc ion binding"/>
    <property type="evidence" value="ECO:0007669"/>
    <property type="project" value="UniProtKB-KW"/>
</dbReference>
<evidence type="ECO:0000256" key="1">
    <source>
        <dbReference type="ARBA" id="ARBA00004141"/>
    </source>
</evidence>
<dbReference type="Pfam" id="PF12906">
    <property type="entry name" value="RINGv"/>
    <property type="match status" value="1"/>
</dbReference>
<keyword evidence="5" id="KW-0863">Zinc-finger</keyword>
<dbReference type="SUPFAM" id="SSF57850">
    <property type="entry name" value="RING/U-box"/>
    <property type="match status" value="1"/>
</dbReference>
<comment type="caution">
    <text evidence="12">The sequence shown here is derived from an EMBL/GenBank/DDBJ whole genome shotgun (WGS) entry which is preliminary data.</text>
</comment>
<evidence type="ECO:0000256" key="5">
    <source>
        <dbReference type="ARBA" id="ARBA00022771"/>
    </source>
</evidence>
<name>A0AA39MBY5_9BILA</name>
<feature type="transmembrane region" description="Helical" evidence="10">
    <location>
        <begin position="380"/>
        <end position="401"/>
    </location>
</feature>
<evidence type="ECO:0000256" key="10">
    <source>
        <dbReference type="SAM" id="Phobius"/>
    </source>
</evidence>
<dbReference type="InterPro" id="IPR011016">
    <property type="entry name" value="Znf_RING-CH"/>
</dbReference>
<dbReference type="InterPro" id="IPR013083">
    <property type="entry name" value="Znf_RING/FYVE/PHD"/>
</dbReference>
<feature type="transmembrane region" description="Helical" evidence="10">
    <location>
        <begin position="100"/>
        <end position="125"/>
    </location>
</feature>
<keyword evidence="2" id="KW-0808">Transferase</keyword>
<dbReference type="PROSITE" id="PS51292">
    <property type="entry name" value="ZF_RING_CH"/>
    <property type="match status" value="1"/>
</dbReference>
<keyword evidence="6" id="KW-0833">Ubl conjugation pathway</keyword>
<organism evidence="12 13">
    <name type="scientific">Steinernema hermaphroditum</name>
    <dbReference type="NCBI Taxonomy" id="289476"/>
    <lineage>
        <taxon>Eukaryota</taxon>
        <taxon>Metazoa</taxon>
        <taxon>Ecdysozoa</taxon>
        <taxon>Nematoda</taxon>
        <taxon>Chromadorea</taxon>
        <taxon>Rhabditida</taxon>
        <taxon>Tylenchina</taxon>
        <taxon>Panagrolaimomorpha</taxon>
        <taxon>Strongyloidoidea</taxon>
        <taxon>Steinernematidae</taxon>
        <taxon>Steinernema</taxon>
    </lineage>
</organism>